<protein>
    <submittedName>
        <fullName evidence="3">Uncharacterized protein</fullName>
    </submittedName>
</protein>
<gene>
    <name evidence="3" type="ORF">O181_012804</name>
</gene>
<sequence>MTITQNLCSLIDDNKTKPSILINSMIVMWVIINLPSHMKLIGKILQSYNGDKNTPSLKNLWEEFHLYTQRQNHKTNNNSSALVSIQGNPTGNPLNAPSLQKPN</sequence>
<reference evidence="3" key="1">
    <citation type="submission" date="2021-03" db="EMBL/GenBank/DDBJ databases">
        <title>Draft genome sequence of rust myrtle Austropuccinia psidii MF-1, a brazilian biotype.</title>
        <authorList>
            <person name="Quecine M.C."/>
            <person name="Pachon D.M.R."/>
            <person name="Bonatelli M.L."/>
            <person name="Correr F.H."/>
            <person name="Franceschini L.M."/>
            <person name="Leite T.F."/>
            <person name="Margarido G.R.A."/>
            <person name="Almeida C.A."/>
            <person name="Ferrarezi J.A."/>
            <person name="Labate C.A."/>
        </authorList>
    </citation>
    <scope>NUCLEOTIDE SEQUENCE</scope>
    <source>
        <strain evidence="3">MF-1</strain>
    </source>
</reference>
<organism evidence="3 4">
    <name type="scientific">Austropuccinia psidii MF-1</name>
    <dbReference type="NCBI Taxonomy" id="1389203"/>
    <lineage>
        <taxon>Eukaryota</taxon>
        <taxon>Fungi</taxon>
        <taxon>Dikarya</taxon>
        <taxon>Basidiomycota</taxon>
        <taxon>Pucciniomycotina</taxon>
        <taxon>Pucciniomycetes</taxon>
        <taxon>Pucciniales</taxon>
        <taxon>Sphaerophragmiaceae</taxon>
        <taxon>Austropuccinia</taxon>
    </lineage>
</organism>
<dbReference type="Proteomes" id="UP000765509">
    <property type="component" value="Unassembled WGS sequence"/>
</dbReference>
<keyword evidence="2" id="KW-0812">Transmembrane</keyword>
<comment type="caution">
    <text evidence="3">The sequence shown here is derived from an EMBL/GenBank/DDBJ whole genome shotgun (WGS) entry which is preliminary data.</text>
</comment>
<proteinExistence type="predicted"/>
<dbReference type="EMBL" id="AVOT02003295">
    <property type="protein sequence ID" value="MBW0473089.1"/>
    <property type="molecule type" value="Genomic_DNA"/>
</dbReference>
<evidence type="ECO:0000256" key="2">
    <source>
        <dbReference type="SAM" id="Phobius"/>
    </source>
</evidence>
<dbReference type="AlphaFoldDB" id="A0A9Q3BX01"/>
<feature type="region of interest" description="Disordered" evidence="1">
    <location>
        <begin position="71"/>
        <end position="103"/>
    </location>
</feature>
<accession>A0A9Q3BX01</accession>
<feature type="transmembrane region" description="Helical" evidence="2">
    <location>
        <begin position="20"/>
        <end position="36"/>
    </location>
</feature>
<evidence type="ECO:0000313" key="3">
    <source>
        <dbReference type="EMBL" id="MBW0473089.1"/>
    </source>
</evidence>
<keyword evidence="4" id="KW-1185">Reference proteome</keyword>
<evidence type="ECO:0000256" key="1">
    <source>
        <dbReference type="SAM" id="MobiDB-lite"/>
    </source>
</evidence>
<keyword evidence="2" id="KW-1133">Transmembrane helix</keyword>
<name>A0A9Q3BX01_9BASI</name>
<keyword evidence="2" id="KW-0472">Membrane</keyword>
<evidence type="ECO:0000313" key="4">
    <source>
        <dbReference type="Proteomes" id="UP000765509"/>
    </source>
</evidence>
<dbReference type="OrthoDB" id="2673624at2759"/>